<accession>A0A1I3MWI1</accession>
<organism evidence="3 4">
    <name type="scientific">Thermoflavimicrobium dichotomicum</name>
    <dbReference type="NCBI Taxonomy" id="46223"/>
    <lineage>
        <taxon>Bacteria</taxon>
        <taxon>Bacillati</taxon>
        <taxon>Bacillota</taxon>
        <taxon>Bacilli</taxon>
        <taxon>Bacillales</taxon>
        <taxon>Thermoactinomycetaceae</taxon>
        <taxon>Thermoflavimicrobium</taxon>
    </lineage>
</organism>
<comment type="similarity">
    <text evidence="1 2">Belongs to the UPF0473 family.</text>
</comment>
<evidence type="ECO:0000256" key="1">
    <source>
        <dbReference type="ARBA" id="ARBA00008439"/>
    </source>
</evidence>
<dbReference type="InterPro" id="IPR009711">
    <property type="entry name" value="UPF0473"/>
</dbReference>
<sequence length="100" mass="11794">MSEINGQKQDKELVEYIVLDTEDGEKEKFQVLGYFDLEETGKKYVLLTHEDAENEEGEQDVFAYRYYEDGDEITLEEIESDEEWDLVEETLNTLVEEDLV</sequence>
<protein>
    <recommendedName>
        <fullName evidence="2">UPF0473 protein SAMN05421852_103237</fullName>
    </recommendedName>
</protein>
<name>A0A1I3MWI1_9BACL</name>
<dbReference type="HAMAP" id="MF_01448">
    <property type="entry name" value="UPF0473"/>
    <property type="match status" value="1"/>
</dbReference>
<evidence type="ECO:0000313" key="3">
    <source>
        <dbReference type="EMBL" id="SFJ01484.1"/>
    </source>
</evidence>
<dbReference type="Proteomes" id="UP000199545">
    <property type="component" value="Unassembled WGS sequence"/>
</dbReference>
<dbReference type="AlphaFoldDB" id="A0A1I3MWI1"/>
<dbReference type="EMBL" id="FORR01000003">
    <property type="protein sequence ID" value="SFJ01484.1"/>
    <property type="molecule type" value="Genomic_DNA"/>
</dbReference>
<dbReference type="Pfam" id="PF06949">
    <property type="entry name" value="DUF1292"/>
    <property type="match status" value="1"/>
</dbReference>
<keyword evidence="4" id="KW-1185">Reference proteome</keyword>
<evidence type="ECO:0000313" key="4">
    <source>
        <dbReference type="Proteomes" id="UP000199545"/>
    </source>
</evidence>
<dbReference type="PANTHER" id="PTHR40066:SF1">
    <property type="entry name" value="UPF0473 PROTEIN CBO2561_CLC_2432"/>
    <property type="match status" value="1"/>
</dbReference>
<dbReference type="PANTHER" id="PTHR40066">
    <property type="entry name" value="UPF0473 PROTEIN CBO2561/CLC_2432"/>
    <property type="match status" value="1"/>
</dbReference>
<dbReference type="RefSeq" id="WP_175482310.1">
    <property type="nucleotide sequence ID" value="NZ_FORR01000003.1"/>
</dbReference>
<gene>
    <name evidence="3" type="ORF">SAMN05421852_103237</name>
</gene>
<reference evidence="3 4" key="1">
    <citation type="submission" date="2016-10" db="EMBL/GenBank/DDBJ databases">
        <authorList>
            <person name="de Groot N.N."/>
        </authorList>
    </citation>
    <scope>NUCLEOTIDE SEQUENCE [LARGE SCALE GENOMIC DNA]</scope>
    <source>
        <strain evidence="3 4">DSM 44778</strain>
    </source>
</reference>
<proteinExistence type="inferred from homology"/>
<dbReference type="STRING" id="46223.SAMN05421852_103237"/>
<evidence type="ECO:0000256" key="2">
    <source>
        <dbReference type="HAMAP-Rule" id="MF_01448"/>
    </source>
</evidence>